<evidence type="ECO:0000313" key="3">
    <source>
        <dbReference type="EMBL" id="EMM95061.1"/>
    </source>
</evidence>
<evidence type="ECO:0000259" key="2">
    <source>
        <dbReference type="Pfam" id="PF07693"/>
    </source>
</evidence>
<keyword evidence="1" id="KW-0812">Transmembrane</keyword>
<organism evidence="3 4">
    <name type="scientific">Leptospira interrogans serovar Zanoni str. LT2156</name>
    <dbReference type="NCBI Taxonomy" id="1001601"/>
    <lineage>
        <taxon>Bacteria</taxon>
        <taxon>Pseudomonadati</taxon>
        <taxon>Spirochaetota</taxon>
        <taxon>Spirochaetia</taxon>
        <taxon>Leptospirales</taxon>
        <taxon>Leptospiraceae</taxon>
        <taxon>Leptospira</taxon>
    </lineage>
</organism>
<dbReference type="PANTHER" id="PTHR22674">
    <property type="entry name" value="NTPASE, KAP FAMILY P-LOOP DOMAIN-CONTAINING 1"/>
    <property type="match status" value="1"/>
</dbReference>
<protein>
    <submittedName>
        <fullName evidence="3">KAP family P-loop domain protein</fullName>
    </submittedName>
</protein>
<dbReference type="AlphaFoldDB" id="M6HW18"/>
<dbReference type="SUPFAM" id="SSF52540">
    <property type="entry name" value="P-loop containing nucleoside triphosphate hydrolases"/>
    <property type="match status" value="1"/>
</dbReference>
<dbReference type="Proteomes" id="UP000012089">
    <property type="component" value="Unassembled WGS sequence"/>
</dbReference>
<feature type="transmembrane region" description="Helical" evidence="1">
    <location>
        <begin position="131"/>
        <end position="151"/>
    </location>
</feature>
<accession>M6HW18</accession>
<gene>
    <name evidence="3" type="ORF">LEP1GSC158_2106</name>
</gene>
<sequence length="758" mass="88223">MFKEDKAINTSSEDLLGRIKFSRHISNSILSWGGQESLVIGIYGHWGSGKSSVINLVKEEIRNVEHANKPTIIEYNPWEFTQQERIAEHFFNEIAKELKHNGSGKKDKEIALKFKKLSSVISFLPSPAYFLLKWIVVSSVLTISGLVSHYFSQVELITSVLIWVASLSWIALGILKILGTIFGNISQFFEIQSQINEKSNVRLKLEISELLRSRDNKLFIIMDDIDRLSAEEIRKLFALIRSNADFPNVFYLLAFDRKIVENCLTEGNEIRGREFLEKIVQVPFEIPHVGKTTLRKIFLKEMDAFLSNYPIIIDRFFGVNDSYWANVYYSGIENLFGSLRGVRRYLNSFRFNFTQLLEGEIIEVNPIDLMVLEAIRTFEPDYYEFMKTNEHIFTLLGQIKSYVNPKIDRKESFQRSLLIIKSENNRLCIEGLIRKLFPQIDGFYTHTTYSNYKSSWFADLHICSPQRYGRYFTLLPGAEDDELSEVQIQSILSNVSNYEKLMKSFGALIDIGKFRLALEQLNNYTSDERYFNINNFKALATALFDIMEEIEKIEDDLFDFGPDLEVYRILIQILKRSEEKEQNFLFLREAILSSIGITCSVYIVSLLFEKDENKKLDMPIDEDKVLLLQDLCVSKIIENKDLLLKSRRFTETLYRWKEWGDPEDVKNYIEEIINDFEKLIIFLNQFTAISRVFGSGDVVGIKTKGFQLKVLKNFADTIEIEKKVKSVMLENPKLYEANSEVLELFLKAQRNFILETRN</sequence>
<dbReference type="Pfam" id="PF07693">
    <property type="entry name" value="KAP_NTPase"/>
    <property type="match status" value="1"/>
</dbReference>
<dbReference type="InterPro" id="IPR011646">
    <property type="entry name" value="KAP_P-loop"/>
</dbReference>
<dbReference type="InterPro" id="IPR027417">
    <property type="entry name" value="P-loop_NTPase"/>
</dbReference>
<dbReference type="EMBL" id="AFMF02000033">
    <property type="protein sequence ID" value="EMM95061.1"/>
    <property type="molecule type" value="Genomic_DNA"/>
</dbReference>
<feature type="domain" description="KAP NTPase" evidence="2">
    <location>
        <begin position="19"/>
        <end position="350"/>
    </location>
</feature>
<evidence type="ECO:0000256" key="1">
    <source>
        <dbReference type="SAM" id="Phobius"/>
    </source>
</evidence>
<keyword evidence="1" id="KW-1133">Transmembrane helix</keyword>
<name>M6HW18_LEPIR</name>
<dbReference type="PANTHER" id="PTHR22674:SF6">
    <property type="entry name" value="NTPASE KAP FAMILY P-LOOP DOMAIN-CONTAINING PROTEIN 1"/>
    <property type="match status" value="1"/>
</dbReference>
<reference evidence="3 4" key="1">
    <citation type="submission" date="2013-01" db="EMBL/GenBank/DDBJ databases">
        <authorList>
            <person name="Harkins D.M."/>
            <person name="Durkin A.S."/>
            <person name="Brinkac L.M."/>
            <person name="Haft D.H."/>
            <person name="Selengut J.D."/>
            <person name="Sanka R."/>
            <person name="DePew J."/>
            <person name="Purushe J."/>
            <person name="Tulsiani S.M."/>
            <person name="Graham G.C."/>
            <person name="Burns M.-A."/>
            <person name="Dohnt M.F."/>
            <person name="Smythe L.D."/>
            <person name="McKay D.B."/>
            <person name="Craig S.B."/>
            <person name="Vinetz J.M."/>
            <person name="Sutton G.G."/>
            <person name="Nierman W.C."/>
            <person name="Fouts D.E."/>
        </authorList>
    </citation>
    <scope>NUCLEOTIDE SEQUENCE [LARGE SCALE GENOMIC DNA]</scope>
    <source>
        <strain evidence="3 4">LT2156</strain>
    </source>
</reference>
<feature type="transmembrane region" description="Helical" evidence="1">
    <location>
        <begin position="157"/>
        <end position="178"/>
    </location>
</feature>
<dbReference type="Gene3D" id="3.40.50.300">
    <property type="entry name" value="P-loop containing nucleotide triphosphate hydrolases"/>
    <property type="match status" value="1"/>
</dbReference>
<evidence type="ECO:0000313" key="4">
    <source>
        <dbReference type="Proteomes" id="UP000012089"/>
    </source>
</evidence>
<keyword evidence="1" id="KW-0472">Membrane</keyword>
<dbReference type="InterPro" id="IPR052754">
    <property type="entry name" value="NTPase_KAP_P-loop"/>
</dbReference>
<comment type="caution">
    <text evidence="3">The sequence shown here is derived from an EMBL/GenBank/DDBJ whole genome shotgun (WGS) entry which is preliminary data.</text>
</comment>
<proteinExistence type="predicted"/>